<reference evidence="1 2" key="1">
    <citation type="journal article" date="2021" name="ISME J.">
        <title>Genomic evolution of the class Acidithiobacillia: deep-branching Proteobacteria living in extreme acidic conditions.</title>
        <authorList>
            <person name="Moya-Beltran A."/>
            <person name="Beard S."/>
            <person name="Rojas-Villalobos C."/>
            <person name="Issotta F."/>
            <person name="Gallardo Y."/>
            <person name="Ulloa R."/>
            <person name="Giaveno A."/>
            <person name="Degli Esposti M."/>
            <person name="Johnson D.B."/>
            <person name="Quatrini R."/>
        </authorList>
    </citation>
    <scope>NUCLEOTIDE SEQUENCE [LARGE SCALE GENOMIC DNA]</scope>
    <source>
        <strain evidence="1 2">GG1-14</strain>
    </source>
</reference>
<evidence type="ECO:0000313" key="2">
    <source>
        <dbReference type="Proteomes" id="UP001195965"/>
    </source>
</evidence>
<keyword evidence="2" id="KW-1185">Reference proteome</keyword>
<gene>
    <name evidence="1" type="ORF">HHS34_009230</name>
</gene>
<proteinExistence type="predicted"/>
<sequence length="225" mass="26322">MQPNEIPSEVPFSPDYQPLHYENFRQAHFVQWRSAPSWGCCYCTTADPATFLGFIPREADQVLFLRVNPSRAFLYCRMTETDIEAAVQQHLGHWVWNAYHHQPWQSTLLDWAVASPAFLDILPWKPIPGGLPLWDETESPILVAQLAKPIWRDRMEPMWTLTKALAQWMDPEIRAFLQQEIPEAELAEYVYLWEAPAPAQRQERMQALRTQRSVVPRKPVDFDHL</sequence>
<name>A0ACD5HDL5_9PROT</name>
<dbReference type="Proteomes" id="UP001195965">
    <property type="component" value="Chromosome"/>
</dbReference>
<dbReference type="EMBL" id="CP127526">
    <property type="protein sequence ID" value="XRI72626.1"/>
    <property type="molecule type" value="Genomic_DNA"/>
</dbReference>
<evidence type="ECO:0000313" key="1">
    <source>
        <dbReference type="EMBL" id="XRI72626.1"/>
    </source>
</evidence>
<accession>A0ACD5HDL5</accession>
<organism evidence="1 2">
    <name type="scientific">Acidithiobacillus montserratensis</name>
    <dbReference type="NCBI Taxonomy" id="2729135"/>
    <lineage>
        <taxon>Bacteria</taxon>
        <taxon>Pseudomonadati</taxon>
        <taxon>Pseudomonadota</taxon>
        <taxon>Acidithiobacillia</taxon>
        <taxon>Acidithiobacillales</taxon>
        <taxon>Acidithiobacillaceae</taxon>
        <taxon>Acidithiobacillus</taxon>
    </lineage>
</organism>
<protein>
    <submittedName>
        <fullName evidence="1">Uncharacterized protein</fullName>
    </submittedName>
</protein>